<dbReference type="Proteomes" id="UP001224392">
    <property type="component" value="Unassembled WGS sequence"/>
</dbReference>
<evidence type="ECO:0000256" key="2">
    <source>
        <dbReference type="SAM" id="SignalP"/>
    </source>
</evidence>
<feature type="coiled-coil region" evidence="1">
    <location>
        <begin position="199"/>
        <end position="241"/>
    </location>
</feature>
<accession>A0ABQ6LUS5</accession>
<evidence type="ECO:0000313" key="3">
    <source>
        <dbReference type="EMBL" id="GMG85841.1"/>
    </source>
</evidence>
<evidence type="ECO:0000256" key="1">
    <source>
        <dbReference type="SAM" id="Coils"/>
    </source>
</evidence>
<dbReference type="Pfam" id="PF11101">
    <property type="entry name" value="DUF2884"/>
    <property type="match status" value="1"/>
</dbReference>
<protein>
    <recommendedName>
        <fullName evidence="5">DUF2884 family protein</fullName>
    </recommendedName>
</protein>
<reference evidence="3 4" key="1">
    <citation type="submission" date="2023-04" db="EMBL/GenBank/DDBJ databases">
        <title>Marinobulbifer ophiurae gen. nov., sp. Nov., isolate from tissue of brittle star Ophioplocus japonicus.</title>
        <authorList>
            <person name="Kawano K."/>
            <person name="Sawayama S."/>
            <person name="Nakagawa S."/>
        </authorList>
    </citation>
    <scope>NUCLEOTIDE SEQUENCE [LARGE SCALE GENOMIC DNA]</scope>
    <source>
        <strain evidence="3 4">NKW57</strain>
    </source>
</reference>
<evidence type="ECO:0008006" key="5">
    <source>
        <dbReference type="Google" id="ProtNLM"/>
    </source>
</evidence>
<name>A0ABQ6LUS5_9GAMM</name>
<dbReference type="EMBL" id="BSYJ01000001">
    <property type="protein sequence ID" value="GMG85841.1"/>
    <property type="molecule type" value="Genomic_DNA"/>
</dbReference>
<dbReference type="InterPro" id="IPR021307">
    <property type="entry name" value="DUF2884"/>
</dbReference>
<organism evidence="3 4">
    <name type="scientific">Biformimicrobium ophioploci</name>
    <dbReference type="NCBI Taxonomy" id="3036711"/>
    <lineage>
        <taxon>Bacteria</taxon>
        <taxon>Pseudomonadati</taxon>
        <taxon>Pseudomonadota</taxon>
        <taxon>Gammaproteobacteria</taxon>
        <taxon>Cellvibrionales</taxon>
        <taxon>Microbulbiferaceae</taxon>
        <taxon>Biformimicrobium</taxon>
    </lineage>
</organism>
<dbReference type="RefSeq" id="WP_285762367.1">
    <property type="nucleotide sequence ID" value="NZ_BSYJ01000001.1"/>
</dbReference>
<comment type="caution">
    <text evidence="3">The sequence shown here is derived from an EMBL/GenBank/DDBJ whole genome shotgun (WGS) entry which is preliminary data.</text>
</comment>
<feature type="signal peptide" evidence="2">
    <location>
        <begin position="1"/>
        <end position="23"/>
    </location>
</feature>
<sequence length="262" mass="29048">MWKTTALALSLAGALATAPAAMAHPNDISINGESCEIDIKYAVEIGPDFATVSDGALELYAIQPGSELVVDGRPVALTERQQIQLERFRRALHKGSRELVEIALDAVDVAIAGVAIALAILSDDESIAKDMQAAADRINLQAKARFYGNNEVYRFSDAGIEDFIEEHVEGDFEKEVEKLAMRAAGDMSWEILKAIFTGGRNIERRAEKLERELERDVEERAEVLEERADGLCEQLEQINELETKLHQSIPQLAKYDLLIVRN</sequence>
<proteinExistence type="predicted"/>
<keyword evidence="2" id="KW-0732">Signal</keyword>
<feature type="chain" id="PRO_5047008584" description="DUF2884 family protein" evidence="2">
    <location>
        <begin position="24"/>
        <end position="262"/>
    </location>
</feature>
<keyword evidence="1" id="KW-0175">Coiled coil</keyword>
<keyword evidence="4" id="KW-1185">Reference proteome</keyword>
<gene>
    <name evidence="3" type="ORF">MNKW57_01620</name>
</gene>
<evidence type="ECO:0000313" key="4">
    <source>
        <dbReference type="Proteomes" id="UP001224392"/>
    </source>
</evidence>